<dbReference type="InterPro" id="IPR004919">
    <property type="entry name" value="GmrSD_N"/>
</dbReference>
<dbReference type="Pfam" id="PF01844">
    <property type="entry name" value="HNH"/>
    <property type="match status" value="1"/>
</dbReference>
<dbReference type="InterPro" id="IPR003615">
    <property type="entry name" value="HNH_nuc"/>
</dbReference>
<sequence length="366" mass="43008">MKIELHEITIREIAEGYIDNAEEGVKGYGGLLNIRPKYQREFVYDEGKRNAVIDTIIKGFPLNVMYWVKNEDGTFEVLDGQQRTISFCQYVNGDFSLNNRAFHNLTATEQNEILNYKCMVYFCEGNDKEKLEWFKTINIAGEKLTDQELRNAVYTGEWLTSAKLKFSKSNCAAYNLANKYVNGSPIRQDYLETVISWINDGKIEEYMSAHQHDHNANELWLYFLSVINWVDSTFIKYRKEMKGINWGFLYNTYKDEQFDTSALEEEIKNLMMDDDVTNKKGVYFYVLTRNEKYLNIRAFTESQKRAVYERQNGTCPHCIAEHREKVHYELAEMEADHIKPWCEGGKTEIENCQLLCKEHNRRKSAN</sequence>
<feature type="domain" description="HNH nuclease" evidence="1">
    <location>
        <begin position="302"/>
        <end position="361"/>
    </location>
</feature>
<dbReference type="InterPro" id="IPR002711">
    <property type="entry name" value="HNH"/>
</dbReference>
<dbReference type="EMBL" id="DVHL01000023">
    <property type="protein sequence ID" value="HIR65795.1"/>
    <property type="molecule type" value="Genomic_DNA"/>
</dbReference>
<dbReference type="GO" id="GO:0008270">
    <property type="term" value="F:zinc ion binding"/>
    <property type="evidence" value="ECO:0007669"/>
    <property type="project" value="InterPro"/>
</dbReference>
<evidence type="ECO:0000313" key="2">
    <source>
        <dbReference type="EMBL" id="HIR65795.1"/>
    </source>
</evidence>
<dbReference type="CDD" id="cd00085">
    <property type="entry name" value="HNHc"/>
    <property type="match status" value="1"/>
</dbReference>
<dbReference type="Gene3D" id="1.10.30.50">
    <property type="match status" value="1"/>
</dbReference>
<dbReference type="GO" id="GO:0003676">
    <property type="term" value="F:nucleic acid binding"/>
    <property type="evidence" value="ECO:0007669"/>
    <property type="project" value="InterPro"/>
</dbReference>
<organism evidence="2 3">
    <name type="scientific">Candidatus Fimimonas gallinarum</name>
    <dbReference type="NCBI Taxonomy" id="2840821"/>
    <lineage>
        <taxon>Bacteria</taxon>
        <taxon>Pseudomonadati</taxon>
        <taxon>Myxococcota</taxon>
        <taxon>Myxococcia</taxon>
        <taxon>Myxococcales</taxon>
        <taxon>Cystobacterineae</taxon>
        <taxon>Myxococcaceae</taxon>
        <taxon>Myxococcaceae incertae sedis</taxon>
        <taxon>Candidatus Fimimonas</taxon>
    </lineage>
</organism>
<evidence type="ECO:0000313" key="3">
    <source>
        <dbReference type="Proteomes" id="UP000824200"/>
    </source>
</evidence>
<reference evidence="2" key="1">
    <citation type="submission" date="2020-10" db="EMBL/GenBank/DDBJ databases">
        <authorList>
            <person name="Gilroy R."/>
        </authorList>
    </citation>
    <scope>NUCLEOTIDE SEQUENCE</scope>
    <source>
        <strain evidence="2">CHK121-14286</strain>
    </source>
</reference>
<dbReference type="SMART" id="SM00507">
    <property type="entry name" value="HNHc"/>
    <property type="match status" value="1"/>
</dbReference>
<dbReference type="Proteomes" id="UP000824200">
    <property type="component" value="Unassembled WGS sequence"/>
</dbReference>
<dbReference type="AlphaFoldDB" id="A0A9D1J7W2"/>
<reference evidence="2" key="2">
    <citation type="journal article" date="2021" name="PeerJ">
        <title>Extensive microbial diversity within the chicken gut microbiome revealed by metagenomics and culture.</title>
        <authorList>
            <person name="Gilroy R."/>
            <person name="Ravi A."/>
            <person name="Getino M."/>
            <person name="Pursley I."/>
            <person name="Horton D.L."/>
            <person name="Alikhan N.F."/>
            <person name="Baker D."/>
            <person name="Gharbi K."/>
            <person name="Hall N."/>
            <person name="Watson M."/>
            <person name="Adriaenssens E.M."/>
            <person name="Foster-Nyarko E."/>
            <person name="Jarju S."/>
            <person name="Secka A."/>
            <person name="Antonio M."/>
            <person name="Oren A."/>
            <person name="Chaudhuri R.R."/>
            <person name="La Ragione R."/>
            <person name="Hildebrand F."/>
            <person name="Pallen M.J."/>
        </authorList>
    </citation>
    <scope>NUCLEOTIDE SEQUENCE</scope>
    <source>
        <strain evidence="2">CHK121-14286</strain>
    </source>
</reference>
<dbReference type="PANTHER" id="PTHR39639">
    <property type="entry name" value="CHROMOSOME 16, WHOLE GENOME SHOTGUN SEQUENCE"/>
    <property type="match status" value="1"/>
</dbReference>
<gene>
    <name evidence="2" type="ORF">IAC95_02790</name>
</gene>
<comment type="caution">
    <text evidence="2">The sequence shown here is derived from an EMBL/GenBank/DDBJ whole genome shotgun (WGS) entry which is preliminary data.</text>
</comment>
<evidence type="ECO:0000259" key="1">
    <source>
        <dbReference type="SMART" id="SM00507"/>
    </source>
</evidence>
<proteinExistence type="predicted"/>
<dbReference type="Pfam" id="PF03235">
    <property type="entry name" value="GmrSD_N"/>
    <property type="match status" value="1"/>
</dbReference>
<accession>A0A9D1J7W2</accession>
<protein>
    <submittedName>
        <fullName evidence="2">DUF262 domain-containing protein</fullName>
    </submittedName>
</protein>
<dbReference type="GO" id="GO:0004519">
    <property type="term" value="F:endonuclease activity"/>
    <property type="evidence" value="ECO:0007669"/>
    <property type="project" value="InterPro"/>
</dbReference>
<dbReference type="PANTHER" id="PTHR39639:SF1">
    <property type="entry name" value="DUF262 DOMAIN-CONTAINING PROTEIN"/>
    <property type="match status" value="1"/>
</dbReference>
<name>A0A9D1J7W2_9BACT</name>